<name>A0A8H7AN55_9EURO</name>
<dbReference type="EMBL" id="JAACFV010000013">
    <property type="protein sequence ID" value="KAF7512295.1"/>
    <property type="molecule type" value="Genomic_DNA"/>
</dbReference>
<dbReference type="Proteomes" id="UP000606974">
    <property type="component" value="Unassembled WGS sequence"/>
</dbReference>
<gene>
    <name evidence="1" type="ORF">GJ744_001863</name>
</gene>
<accession>A0A8H7AN55</accession>
<evidence type="ECO:0000313" key="1">
    <source>
        <dbReference type="EMBL" id="KAF7512295.1"/>
    </source>
</evidence>
<comment type="caution">
    <text evidence="1">The sequence shown here is derived from an EMBL/GenBank/DDBJ whole genome shotgun (WGS) entry which is preliminary data.</text>
</comment>
<keyword evidence="2" id="KW-1185">Reference proteome</keyword>
<evidence type="ECO:0000313" key="2">
    <source>
        <dbReference type="Proteomes" id="UP000606974"/>
    </source>
</evidence>
<protein>
    <submittedName>
        <fullName evidence="1">Uncharacterized protein</fullName>
    </submittedName>
</protein>
<organism evidence="1 2">
    <name type="scientific">Endocarpon pusillum</name>
    <dbReference type="NCBI Taxonomy" id="364733"/>
    <lineage>
        <taxon>Eukaryota</taxon>
        <taxon>Fungi</taxon>
        <taxon>Dikarya</taxon>
        <taxon>Ascomycota</taxon>
        <taxon>Pezizomycotina</taxon>
        <taxon>Eurotiomycetes</taxon>
        <taxon>Chaetothyriomycetidae</taxon>
        <taxon>Verrucariales</taxon>
        <taxon>Verrucariaceae</taxon>
        <taxon>Endocarpon</taxon>
    </lineage>
</organism>
<sequence>MKRQFPPNSMVTFFGLAAQCVATNFPTRVLLVKVTFFKSGCLQSASPNDGVFSTIVVGTLHTPGSNPAFLAKWVRLKHVKGVSGGGFTIMVLRTPGCKGTAPALRNTIAIRKFHGTRATARSLDCWITTVRLLCAEGAKTLTSMRSALAENDQVKPLHNQFQIEILPEVCRWCAGHVG</sequence>
<dbReference type="AlphaFoldDB" id="A0A8H7AN55"/>
<reference evidence="1" key="1">
    <citation type="submission" date="2020-02" db="EMBL/GenBank/DDBJ databases">
        <authorList>
            <person name="Palmer J.M."/>
        </authorList>
    </citation>
    <scope>NUCLEOTIDE SEQUENCE</scope>
    <source>
        <strain evidence="1">EPUS1.4</strain>
        <tissue evidence="1">Thallus</tissue>
    </source>
</reference>
<proteinExistence type="predicted"/>